<dbReference type="GO" id="GO:0019509">
    <property type="term" value="P:L-methionine salvage from methylthioadenosine"/>
    <property type="evidence" value="ECO:0007669"/>
    <property type="project" value="UniProtKB-UniPathway"/>
</dbReference>
<keyword evidence="8" id="KW-0326">Glycosidase</keyword>
<dbReference type="GO" id="GO:0005829">
    <property type="term" value="C:cytosol"/>
    <property type="evidence" value="ECO:0007669"/>
    <property type="project" value="TreeGrafter"/>
</dbReference>
<comment type="pathway">
    <text evidence="1">Amino-acid biosynthesis; L-methionine biosynthesis via salvage pathway; S-methyl-5-thio-alpha-D-ribose 1-phosphate from S-methyl-5'-thioadenosine (hydrolase route): step 1/2.</text>
</comment>
<evidence type="ECO:0000313" key="7">
    <source>
        <dbReference type="EMBL" id="AMB93485.1"/>
    </source>
</evidence>
<evidence type="ECO:0000256" key="4">
    <source>
        <dbReference type="ARBA" id="ARBA00022801"/>
    </source>
</evidence>
<dbReference type="OrthoDB" id="9792278at2"/>
<accession>A0A0X8F9X3</accession>
<dbReference type="EC" id="3.2.2.9" evidence="2"/>
<keyword evidence="4 8" id="KW-0378">Hydrolase</keyword>
<feature type="domain" description="Nucleoside phosphorylase" evidence="6">
    <location>
        <begin position="5"/>
        <end position="228"/>
    </location>
</feature>
<dbReference type="InterPro" id="IPR000845">
    <property type="entry name" value="Nucleoside_phosphorylase_d"/>
</dbReference>
<dbReference type="Proteomes" id="UP000234239">
    <property type="component" value="Unassembled WGS sequence"/>
</dbReference>
<evidence type="ECO:0000256" key="1">
    <source>
        <dbReference type="ARBA" id="ARBA00004945"/>
    </source>
</evidence>
<dbReference type="PANTHER" id="PTHR46832:SF1">
    <property type="entry name" value="5'-METHYLTHIOADENOSINE_S-ADENOSYLHOMOCYSTEINE NUCLEOSIDASE"/>
    <property type="match status" value="1"/>
</dbReference>
<name>A0A0X8F9X3_9LACT</name>
<evidence type="ECO:0000313" key="9">
    <source>
        <dbReference type="Proteomes" id="UP000069912"/>
    </source>
</evidence>
<dbReference type="KEGG" id="asan:AWM72_01365"/>
<dbReference type="AlphaFoldDB" id="A0A0X8F9X3"/>
<evidence type="ECO:0000256" key="3">
    <source>
        <dbReference type="ARBA" id="ARBA00022605"/>
    </source>
</evidence>
<dbReference type="Proteomes" id="UP000069912">
    <property type="component" value="Chromosome"/>
</dbReference>
<evidence type="ECO:0000313" key="8">
    <source>
        <dbReference type="EMBL" id="PKZ21785.1"/>
    </source>
</evidence>
<evidence type="ECO:0000259" key="6">
    <source>
        <dbReference type="Pfam" id="PF01048"/>
    </source>
</evidence>
<reference evidence="7 9" key="1">
    <citation type="journal article" date="2016" name="Genome Announc.">
        <title>Complete Genome Sequences of Aerococcus christensenii CCUG 28831T, Aerococcus sanguinicola CCUG 43001T, Aerococcus urinae CCUG 36881T, Aerococcus urinaeequi CCUG 28094T, Aerococcus urinaehominis CCUG 42038 BT, and Aerococcus viridans CCUG 4311T.</title>
        <authorList>
            <person name="Carkaci D."/>
            <person name="Dargis R."/>
            <person name="Nielsen X.C."/>
            <person name="Skovgaard O."/>
            <person name="Fuursted K."/>
            <person name="Christensen J.J."/>
        </authorList>
    </citation>
    <scope>NUCLEOTIDE SEQUENCE [LARGE SCALE GENOMIC DNA]</scope>
    <source>
        <strain evidence="7 9">CCUG43001</strain>
    </source>
</reference>
<dbReference type="GO" id="GO:0008782">
    <property type="term" value="F:adenosylhomocysteine nucleosidase activity"/>
    <property type="evidence" value="ECO:0007669"/>
    <property type="project" value="UniProtKB-EC"/>
</dbReference>
<dbReference type="GO" id="GO:0019284">
    <property type="term" value="P:L-methionine salvage from S-adenosylmethionine"/>
    <property type="evidence" value="ECO:0007669"/>
    <property type="project" value="TreeGrafter"/>
</dbReference>
<evidence type="ECO:0000313" key="10">
    <source>
        <dbReference type="Proteomes" id="UP000234239"/>
    </source>
</evidence>
<gene>
    <name evidence="7" type="ORF">AWM72_01365</name>
    <name evidence="8" type="ORF">CYJ28_07745</name>
</gene>
<dbReference type="InterPro" id="IPR035994">
    <property type="entry name" value="Nucleoside_phosphorylase_sf"/>
</dbReference>
<dbReference type="PANTHER" id="PTHR46832">
    <property type="entry name" value="5'-METHYLTHIOADENOSINE/S-ADENOSYLHOMOCYSTEINE NUCLEOSIDASE"/>
    <property type="match status" value="1"/>
</dbReference>
<dbReference type="Pfam" id="PF01048">
    <property type="entry name" value="PNP_UDP_1"/>
    <property type="match status" value="1"/>
</dbReference>
<organism evidence="7 9">
    <name type="scientific">Aerococcus sanguinicola</name>
    <dbReference type="NCBI Taxonomy" id="119206"/>
    <lineage>
        <taxon>Bacteria</taxon>
        <taxon>Bacillati</taxon>
        <taxon>Bacillota</taxon>
        <taxon>Bacilli</taxon>
        <taxon>Lactobacillales</taxon>
        <taxon>Aerococcaceae</taxon>
        <taxon>Aerococcus</taxon>
    </lineage>
</organism>
<evidence type="ECO:0000256" key="5">
    <source>
        <dbReference type="ARBA" id="ARBA00023167"/>
    </source>
</evidence>
<reference evidence="8 10" key="3">
    <citation type="submission" date="2017-12" db="EMBL/GenBank/DDBJ databases">
        <title>Phylogenetic diversity of female urinary microbiome.</title>
        <authorList>
            <person name="Thomas-White K."/>
            <person name="Wolfe A.J."/>
        </authorList>
    </citation>
    <scope>NUCLEOTIDE SEQUENCE [LARGE SCALE GENOMIC DNA]</scope>
    <source>
        <strain evidence="8 10">UMB0139</strain>
    </source>
</reference>
<sequence>MKSLKIAIVAALTKEISYYLDEITDLEASQQAGVKIWRGHYQGHELAIAQCGIGKVNAALATTLLAMDGPDLIINNGSAGAVAKELAVGDLVLAQEAAYHDVDMTAFDQAYGQIEGLPARFQADSNYLSRFEQCLADQGETVNRGLVVSGDSFVASPAKVEEIAQHLPGALCTEMEGAAIAHVAYQFQVPFLIARAMSDTAEQDAAIDFDQFISEVGPKSARLTLDFIGQYLKD</sequence>
<dbReference type="GO" id="GO:0009164">
    <property type="term" value="P:nucleoside catabolic process"/>
    <property type="evidence" value="ECO:0007669"/>
    <property type="project" value="InterPro"/>
</dbReference>
<dbReference type="EMBL" id="PKGY01000003">
    <property type="protein sequence ID" value="PKZ21785.1"/>
    <property type="molecule type" value="Genomic_DNA"/>
</dbReference>
<dbReference type="GO" id="GO:0008930">
    <property type="term" value="F:methylthioadenosine nucleosidase activity"/>
    <property type="evidence" value="ECO:0007669"/>
    <property type="project" value="InterPro"/>
</dbReference>
<proteinExistence type="predicted"/>
<dbReference type="NCBIfam" id="NF004079">
    <property type="entry name" value="PRK05584.1"/>
    <property type="match status" value="1"/>
</dbReference>
<keyword evidence="3" id="KW-0028">Amino-acid biosynthesis</keyword>
<keyword evidence="9" id="KW-1185">Reference proteome</keyword>
<dbReference type="EMBL" id="CP014160">
    <property type="protein sequence ID" value="AMB93485.1"/>
    <property type="molecule type" value="Genomic_DNA"/>
</dbReference>
<dbReference type="InterPro" id="IPR010049">
    <property type="entry name" value="MTA_SAH_Nsdase"/>
</dbReference>
<evidence type="ECO:0000256" key="2">
    <source>
        <dbReference type="ARBA" id="ARBA00011974"/>
    </source>
</evidence>
<dbReference type="Gene3D" id="3.40.50.1580">
    <property type="entry name" value="Nucleoside phosphorylase domain"/>
    <property type="match status" value="1"/>
</dbReference>
<dbReference type="CDD" id="cd09008">
    <property type="entry name" value="MTAN"/>
    <property type="match status" value="1"/>
</dbReference>
<dbReference type="UniPathway" id="UPA00904">
    <property type="reaction ID" value="UER00871"/>
</dbReference>
<protein>
    <recommendedName>
        <fullName evidence="2">adenosylhomocysteine nucleosidase</fullName>
        <ecNumber evidence="2">3.2.2.9</ecNumber>
    </recommendedName>
</protein>
<dbReference type="SUPFAM" id="SSF53167">
    <property type="entry name" value="Purine and uridine phosphorylases"/>
    <property type="match status" value="1"/>
</dbReference>
<keyword evidence="5" id="KW-0486">Methionine biosynthesis</keyword>
<dbReference type="NCBIfam" id="TIGR01704">
    <property type="entry name" value="MTA_SAH-Nsdase"/>
    <property type="match status" value="1"/>
</dbReference>
<reference evidence="9" key="2">
    <citation type="submission" date="2016-01" db="EMBL/GenBank/DDBJ databases">
        <title>Six Aerococcus type strain genome sequencing and assembly using PacBio and Illumina Hiseq.</title>
        <authorList>
            <person name="Carkaci D."/>
            <person name="Dargis R."/>
            <person name="Nielsen X.C."/>
            <person name="Skovgaard O."/>
            <person name="Fuursted K."/>
            <person name="Christensen J.J."/>
        </authorList>
    </citation>
    <scope>NUCLEOTIDE SEQUENCE [LARGE SCALE GENOMIC DNA]</scope>
    <source>
        <strain evidence="9">CCUG43001</strain>
    </source>
</reference>